<sequence>MFQNLPDMLR</sequence>
<reference evidence="1" key="2">
    <citation type="journal article" date="2015" name="Fish Shellfish Immunol.">
        <title>Early steps in the European eel (Anguilla anguilla)-Vibrio vulnificus interaction in the gills: Role of the RtxA13 toxin.</title>
        <authorList>
            <person name="Callol A."/>
            <person name="Pajuelo D."/>
            <person name="Ebbesson L."/>
            <person name="Teles M."/>
            <person name="MacKenzie S."/>
            <person name="Amaro C."/>
        </authorList>
    </citation>
    <scope>NUCLEOTIDE SEQUENCE</scope>
</reference>
<dbReference type="EMBL" id="GBXM01055843">
    <property type="protein sequence ID" value="JAH52734.1"/>
    <property type="molecule type" value="Transcribed_RNA"/>
</dbReference>
<accession>A0A0E9TGF8</accession>
<name>A0A0E9TGF8_ANGAN</name>
<reference evidence="1" key="1">
    <citation type="submission" date="2014-11" db="EMBL/GenBank/DDBJ databases">
        <authorList>
            <person name="Amaro Gonzalez C."/>
        </authorList>
    </citation>
    <scope>NUCLEOTIDE SEQUENCE</scope>
</reference>
<organism evidence="1">
    <name type="scientific">Anguilla anguilla</name>
    <name type="common">European freshwater eel</name>
    <name type="synonym">Muraena anguilla</name>
    <dbReference type="NCBI Taxonomy" id="7936"/>
    <lineage>
        <taxon>Eukaryota</taxon>
        <taxon>Metazoa</taxon>
        <taxon>Chordata</taxon>
        <taxon>Craniata</taxon>
        <taxon>Vertebrata</taxon>
        <taxon>Euteleostomi</taxon>
        <taxon>Actinopterygii</taxon>
        <taxon>Neopterygii</taxon>
        <taxon>Teleostei</taxon>
        <taxon>Anguilliformes</taxon>
        <taxon>Anguillidae</taxon>
        <taxon>Anguilla</taxon>
    </lineage>
</organism>
<protein>
    <submittedName>
        <fullName evidence="1">Uncharacterized protein</fullName>
    </submittedName>
</protein>
<proteinExistence type="predicted"/>
<evidence type="ECO:0000313" key="1">
    <source>
        <dbReference type="EMBL" id="JAH52734.1"/>
    </source>
</evidence>